<dbReference type="InterPro" id="IPR051459">
    <property type="entry name" value="Cytochrome_c-type_DH"/>
</dbReference>
<comment type="caution">
    <text evidence="6">The sequence shown here is derived from an EMBL/GenBank/DDBJ whole genome shotgun (WGS) entry which is preliminary data.</text>
</comment>
<evidence type="ECO:0000259" key="5">
    <source>
        <dbReference type="PROSITE" id="PS51007"/>
    </source>
</evidence>
<accession>A0A2P2DZG0</accession>
<dbReference type="PANTHER" id="PTHR35008:SF8">
    <property type="entry name" value="ALCOHOL DEHYDROGENASE CYTOCHROME C SUBUNIT"/>
    <property type="match status" value="1"/>
</dbReference>
<dbReference type="OrthoDB" id="9811281at2"/>
<keyword evidence="7" id="KW-1185">Reference proteome</keyword>
<keyword evidence="2 4" id="KW-0479">Metal-binding</keyword>
<dbReference type="RefSeq" id="WP_108975741.1">
    <property type="nucleotide sequence ID" value="NZ_BFBB01000003.1"/>
</dbReference>
<reference evidence="6 7" key="1">
    <citation type="submission" date="2018-02" db="EMBL/GenBank/DDBJ databases">
        <title>Novel Leptospira species isolated from soil and water in Japan.</title>
        <authorList>
            <person name="Nakao R."/>
            <person name="Masuzawa T."/>
        </authorList>
    </citation>
    <scope>NUCLEOTIDE SEQUENCE [LARGE SCALE GENOMIC DNA]</scope>
    <source>
        <strain evidence="6 7">YH101</strain>
    </source>
</reference>
<proteinExistence type="predicted"/>
<dbReference type="AlphaFoldDB" id="A0A2P2DZG0"/>
<organism evidence="6 7">
    <name type="scientific">Leptospira ryugenii</name>
    <dbReference type="NCBI Taxonomy" id="1917863"/>
    <lineage>
        <taxon>Bacteria</taxon>
        <taxon>Pseudomonadati</taxon>
        <taxon>Spirochaetota</taxon>
        <taxon>Spirochaetia</taxon>
        <taxon>Leptospirales</taxon>
        <taxon>Leptospiraceae</taxon>
        <taxon>Leptospira</taxon>
    </lineage>
</organism>
<protein>
    <submittedName>
        <fullName evidence="6">Cytochrome C</fullName>
    </submittedName>
</protein>
<evidence type="ECO:0000256" key="4">
    <source>
        <dbReference type="PROSITE-ProRule" id="PRU00433"/>
    </source>
</evidence>
<dbReference type="InterPro" id="IPR009056">
    <property type="entry name" value="Cyt_c-like_dom"/>
</dbReference>
<dbReference type="Pfam" id="PF00034">
    <property type="entry name" value="Cytochrom_C"/>
    <property type="match status" value="2"/>
</dbReference>
<keyword evidence="1 4" id="KW-0349">Heme</keyword>
<dbReference type="Proteomes" id="UP000245133">
    <property type="component" value="Unassembled WGS sequence"/>
</dbReference>
<gene>
    <name evidence="6" type="ORF">LPTSP4_15310</name>
</gene>
<dbReference type="InterPro" id="IPR036909">
    <property type="entry name" value="Cyt_c-like_dom_sf"/>
</dbReference>
<dbReference type="GO" id="GO:0046872">
    <property type="term" value="F:metal ion binding"/>
    <property type="evidence" value="ECO:0007669"/>
    <property type="project" value="UniProtKB-KW"/>
</dbReference>
<evidence type="ECO:0000256" key="1">
    <source>
        <dbReference type="ARBA" id="ARBA00022617"/>
    </source>
</evidence>
<dbReference type="GO" id="GO:0020037">
    <property type="term" value="F:heme binding"/>
    <property type="evidence" value="ECO:0007669"/>
    <property type="project" value="InterPro"/>
</dbReference>
<dbReference type="EMBL" id="BFBB01000003">
    <property type="protein sequence ID" value="GBF50010.1"/>
    <property type="molecule type" value="Genomic_DNA"/>
</dbReference>
<dbReference type="GO" id="GO:0009055">
    <property type="term" value="F:electron transfer activity"/>
    <property type="evidence" value="ECO:0007669"/>
    <property type="project" value="InterPro"/>
</dbReference>
<dbReference type="SUPFAM" id="SSF46626">
    <property type="entry name" value="Cytochrome c"/>
    <property type="match status" value="2"/>
</dbReference>
<evidence type="ECO:0000313" key="7">
    <source>
        <dbReference type="Proteomes" id="UP000245133"/>
    </source>
</evidence>
<dbReference type="Gene3D" id="1.10.760.10">
    <property type="entry name" value="Cytochrome c-like domain"/>
    <property type="match status" value="2"/>
</dbReference>
<evidence type="ECO:0000313" key="6">
    <source>
        <dbReference type="EMBL" id="GBF50010.1"/>
    </source>
</evidence>
<dbReference type="PANTHER" id="PTHR35008">
    <property type="entry name" value="BLL4482 PROTEIN-RELATED"/>
    <property type="match status" value="1"/>
</dbReference>
<name>A0A2P2DZG0_9LEPT</name>
<feature type="domain" description="Cytochrome c" evidence="5">
    <location>
        <begin position="48"/>
        <end position="146"/>
    </location>
</feature>
<evidence type="ECO:0000256" key="3">
    <source>
        <dbReference type="ARBA" id="ARBA00023004"/>
    </source>
</evidence>
<evidence type="ECO:0000256" key="2">
    <source>
        <dbReference type="ARBA" id="ARBA00022723"/>
    </source>
</evidence>
<dbReference type="PROSITE" id="PS51007">
    <property type="entry name" value="CYTC"/>
    <property type="match status" value="2"/>
</dbReference>
<sequence>MKKFFLFLLGLTAILFFIVSIIYIQTNSRLTKVIEGVGEISVFPPGANDLVEGKRLYVTRGCPDCHGLQGQGVTFINDPLLGTFTGSNLTKGQGGLGKKSFQDFVLALRHGIGTNKQPLHFMPSTDFQAMTDEDVGKIYSYLLSLPPVEETSAEIKIGPLARVLFLTGNLPHLASALFIDHSVQAASKQEKTLSLSFGKYLADTCTGCHGANLKGGPIPGAPPEWPEATNITKQGIGAWSEDQFVSAIRTGITPDGREMRAPMPWKNFAYMTDVELKSIRMYLMSL</sequence>
<feature type="domain" description="Cytochrome c" evidence="5">
    <location>
        <begin position="184"/>
        <end position="286"/>
    </location>
</feature>
<keyword evidence="3 4" id="KW-0408">Iron</keyword>